<proteinExistence type="predicted"/>
<name>A0A5B7K2V4_PORTR</name>
<dbReference type="Proteomes" id="UP000324222">
    <property type="component" value="Unassembled WGS sequence"/>
</dbReference>
<sequence length="83" mass="9962">MKKCRIGKKKIENNIEEEKEDEEEKEEEEGEEEEEEEDRSRAPAGNQHLTLRPAIVLLHLFYFPLLYHLMFSFSDKPRKDGRK</sequence>
<keyword evidence="4" id="KW-1185">Reference proteome</keyword>
<protein>
    <submittedName>
        <fullName evidence="3">Uncharacterized protein</fullName>
    </submittedName>
</protein>
<evidence type="ECO:0000313" key="4">
    <source>
        <dbReference type="Proteomes" id="UP000324222"/>
    </source>
</evidence>
<feature type="compositionally biased region" description="Acidic residues" evidence="1">
    <location>
        <begin position="14"/>
        <end position="37"/>
    </location>
</feature>
<dbReference type="EMBL" id="VSRR010125129">
    <property type="protein sequence ID" value="MPD00964.1"/>
    <property type="molecule type" value="Genomic_DNA"/>
</dbReference>
<comment type="caution">
    <text evidence="3">The sequence shown here is derived from an EMBL/GenBank/DDBJ whole genome shotgun (WGS) entry which is preliminary data.</text>
</comment>
<dbReference type="AlphaFoldDB" id="A0A5B7K2V4"/>
<evidence type="ECO:0000256" key="1">
    <source>
        <dbReference type="SAM" id="MobiDB-lite"/>
    </source>
</evidence>
<gene>
    <name evidence="3" type="ORF">E2C01_096471</name>
</gene>
<keyword evidence="2" id="KW-0812">Transmembrane</keyword>
<evidence type="ECO:0000313" key="3">
    <source>
        <dbReference type="EMBL" id="MPD00964.1"/>
    </source>
</evidence>
<feature type="region of interest" description="Disordered" evidence="1">
    <location>
        <begin position="1"/>
        <end position="47"/>
    </location>
</feature>
<evidence type="ECO:0000256" key="2">
    <source>
        <dbReference type="SAM" id="Phobius"/>
    </source>
</evidence>
<accession>A0A5B7K2V4</accession>
<keyword evidence="2" id="KW-0472">Membrane</keyword>
<organism evidence="3 4">
    <name type="scientific">Portunus trituberculatus</name>
    <name type="common">Swimming crab</name>
    <name type="synonym">Neptunus trituberculatus</name>
    <dbReference type="NCBI Taxonomy" id="210409"/>
    <lineage>
        <taxon>Eukaryota</taxon>
        <taxon>Metazoa</taxon>
        <taxon>Ecdysozoa</taxon>
        <taxon>Arthropoda</taxon>
        <taxon>Crustacea</taxon>
        <taxon>Multicrustacea</taxon>
        <taxon>Malacostraca</taxon>
        <taxon>Eumalacostraca</taxon>
        <taxon>Eucarida</taxon>
        <taxon>Decapoda</taxon>
        <taxon>Pleocyemata</taxon>
        <taxon>Brachyura</taxon>
        <taxon>Eubrachyura</taxon>
        <taxon>Portunoidea</taxon>
        <taxon>Portunidae</taxon>
        <taxon>Portuninae</taxon>
        <taxon>Portunus</taxon>
    </lineage>
</organism>
<keyword evidence="2" id="KW-1133">Transmembrane helix</keyword>
<feature type="transmembrane region" description="Helical" evidence="2">
    <location>
        <begin position="49"/>
        <end position="70"/>
    </location>
</feature>
<reference evidence="3 4" key="1">
    <citation type="submission" date="2019-05" db="EMBL/GenBank/DDBJ databases">
        <title>Another draft genome of Portunus trituberculatus and its Hox gene families provides insights of decapod evolution.</title>
        <authorList>
            <person name="Jeong J.-H."/>
            <person name="Song I."/>
            <person name="Kim S."/>
            <person name="Choi T."/>
            <person name="Kim D."/>
            <person name="Ryu S."/>
            <person name="Kim W."/>
        </authorList>
    </citation>
    <scope>NUCLEOTIDE SEQUENCE [LARGE SCALE GENOMIC DNA]</scope>
    <source>
        <tissue evidence="3">Muscle</tissue>
    </source>
</reference>